<evidence type="ECO:0000256" key="1">
    <source>
        <dbReference type="SAM" id="MobiDB-lite"/>
    </source>
</evidence>
<evidence type="ECO:0000313" key="2">
    <source>
        <dbReference type="EMBL" id="GLI66513.1"/>
    </source>
</evidence>
<protein>
    <recommendedName>
        <fullName evidence="4">Ubiquitin-like domain-containing protein</fullName>
    </recommendedName>
</protein>
<feature type="region of interest" description="Disordered" evidence="1">
    <location>
        <begin position="135"/>
        <end position="158"/>
    </location>
</feature>
<proteinExistence type="predicted"/>
<sequence>MNHRGCLPMCPPRMLRQLTPSPRKCRGVAQSDIRSSHARRARQPEAFRQHQQLHTKVGLNAMRPSPLCLAGPQLVLIDFWSATTATTITNATNAITAITAITATATAATTDTYATTATAATTATKETDAKIADTASIDAEPPRPPPQPSSPPPLRKQQRFTIRIETGKTLYKIESRWLHVYVDT</sequence>
<evidence type="ECO:0008006" key="4">
    <source>
        <dbReference type="Google" id="ProtNLM"/>
    </source>
</evidence>
<dbReference type="EMBL" id="BSDZ01000033">
    <property type="protein sequence ID" value="GLI66513.1"/>
    <property type="molecule type" value="Genomic_DNA"/>
</dbReference>
<keyword evidence="3" id="KW-1185">Reference proteome</keyword>
<gene>
    <name evidence="2" type="ORF">VaNZ11_010334</name>
</gene>
<comment type="caution">
    <text evidence="2">The sequence shown here is derived from an EMBL/GenBank/DDBJ whole genome shotgun (WGS) entry which is preliminary data.</text>
</comment>
<feature type="compositionally biased region" description="Pro residues" evidence="1">
    <location>
        <begin position="142"/>
        <end position="154"/>
    </location>
</feature>
<evidence type="ECO:0000313" key="3">
    <source>
        <dbReference type="Proteomes" id="UP001165090"/>
    </source>
</evidence>
<accession>A0ABQ5S9A6</accession>
<reference evidence="2 3" key="1">
    <citation type="journal article" date="2023" name="IScience">
        <title>Expanded male sex-determining region conserved during the evolution of homothallism in the green alga Volvox.</title>
        <authorList>
            <person name="Yamamoto K."/>
            <person name="Matsuzaki R."/>
            <person name="Mahakham W."/>
            <person name="Heman W."/>
            <person name="Sekimoto H."/>
            <person name="Kawachi M."/>
            <person name="Minakuchi Y."/>
            <person name="Toyoda A."/>
            <person name="Nozaki H."/>
        </authorList>
    </citation>
    <scope>NUCLEOTIDE SEQUENCE [LARGE SCALE GENOMIC DNA]</scope>
    <source>
        <strain evidence="2 3">NIES-4468</strain>
    </source>
</reference>
<name>A0ABQ5S9A6_9CHLO</name>
<dbReference type="Proteomes" id="UP001165090">
    <property type="component" value="Unassembled WGS sequence"/>
</dbReference>
<organism evidence="2 3">
    <name type="scientific">Volvox africanus</name>
    <dbReference type="NCBI Taxonomy" id="51714"/>
    <lineage>
        <taxon>Eukaryota</taxon>
        <taxon>Viridiplantae</taxon>
        <taxon>Chlorophyta</taxon>
        <taxon>core chlorophytes</taxon>
        <taxon>Chlorophyceae</taxon>
        <taxon>CS clade</taxon>
        <taxon>Chlamydomonadales</taxon>
        <taxon>Volvocaceae</taxon>
        <taxon>Volvox</taxon>
    </lineage>
</organism>